<protein>
    <submittedName>
        <fullName evidence="3">Uncharacterized protein</fullName>
    </submittedName>
</protein>
<keyword evidence="2" id="KW-0812">Transmembrane</keyword>
<feature type="compositionally biased region" description="Pro residues" evidence="1">
    <location>
        <begin position="88"/>
        <end position="111"/>
    </location>
</feature>
<keyword evidence="5" id="KW-1185">Reference proteome</keyword>
<sequence>MARPRPTSPRCPRCNAPFTLVAEQVLYTCHYCNASIDTRGEQAPRPLYQAPSATGPNRLPLALGMGIAIMLLGAMAGFFAMGGSSEPYTPPPSRAEPVPPPPTAQVPPAPPPKPRFAWDMDNTPTVTDVNGDGTDDIIGTIRRGTSFDRYSTAAFDGKTLEPLWEVPIEGAAPTDLASRERYIRQGARLVRREAMAVSLLELATGKVVGRVALSDKPDKLCIPQEDTSAVWVSVVDQQNILLDTATATARPASQTPPNCQRPERTRYDCSPAIHRKTHLPCSLAVQAPSIPGFRGQYIYTAHGLDVVLGARNPGTRVPMAAVFEKGAKQPLWHGAIADMDIEQVLETTPEALDISEDALFVAYRLRAGGMHLVRRDVRTGAVVWDVPVPRSKDGSLVTSFRKQGDRLYVPHWMWLDVFDAKTGNVIGTLGTW</sequence>
<dbReference type="RefSeq" id="WP_074958430.1">
    <property type="nucleotide sequence ID" value="NZ_BJXR01000050.1"/>
</dbReference>
<evidence type="ECO:0000256" key="1">
    <source>
        <dbReference type="SAM" id="MobiDB-lite"/>
    </source>
</evidence>
<evidence type="ECO:0000313" key="4">
    <source>
        <dbReference type="EMBL" id="SEU38750.1"/>
    </source>
</evidence>
<gene>
    <name evidence="3" type="ORF">MFU01_69290</name>
    <name evidence="4" type="ORF">SAMN05443572_113183</name>
</gene>
<dbReference type="Proteomes" id="UP000321514">
    <property type="component" value="Unassembled WGS sequence"/>
</dbReference>
<reference evidence="4 5" key="1">
    <citation type="submission" date="2016-10" db="EMBL/GenBank/DDBJ databases">
        <authorList>
            <person name="Varghese N."/>
            <person name="Submissions S."/>
        </authorList>
    </citation>
    <scope>NUCLEOTIDE SEQUENCE [LARGE SCALE GENOMIC DNA]</scope>
    <source>
        <strain evidence="4 5">DSM 16525</strain>
    </source>
</reference>
<reference evidence="3 6" key="2">
    <citation type="submission" date="2019-07" db="EMBL/GenBank/DDBJ databases">
        <title>Whole genome shotgun sequence of Myxococcus fulvus NBRC 100333.</title>
        <authorList>
            <person name="Hosoyama A."/>
            <person name="Uohara A."/>
            <person name="Ohji S."/>
            <person name="Ichikawa N."/>
        </authorList>
    </citation>
    <scope>NUCLEOTIDE SEQUENCE [LARGE SCALE GENOMIC DNA]</scope>
    <source>
        <strain evidence="3 6">NBRC 100333</strain>
    </source>
</reference>
<evidence type="ECO:0000313" key="3">
    <source>
        <dbReference type="EMBL" id="GEN11892.1"/>
    </source>
</evidence>
<evidence type="ECO:0000313" key="6">
    <source>
        <dbReference type="Proteomes" id="UP000321514"/>
    </source>
</evidence>
<dbReference type="EMBL" id="BJXR01000050">
    <property type="protein sequence ID" value="GEN11892.1"/>
    <property type="molecule type" value="Genomic_DNA"/>
</dbReference>
<name>A0A511TER2_MYXFU</name>
<feature type="region of interest" description="Disordered" evidence="1">
    <location>
        <begin position="86"/>
        <end position="111"/>
    </location>
</feature>
<proteinExistence type="predicted"/>
<evidence type="ECO:0000256" key="2">
    <source>
        <dbReference type="SAM" id="Phobius"/>
    </source>
</evidence>
<evidence type="ECO:0000313" key="5">
    <source>
        <dbReference type="Proteomes" id="UP000183760"/>
    </source>
</evidence>
<keyword evidence="2" id="KW-1133">Transmembrane helix</keyword>
<feature type="transmembrane region" description="Helical" evidence="2">
    <location>
        <begin position="61"/>
        <end position="81"/>
    </location>
</feature>
<accession>A0A511TER2</accession>
<dbReference type="EMBL" id="FOIB01000013">
    <property type="protein sequence ID" value="SEU38750.1"/>
    <property type="molecule type" value="Genomic_DNA"/>
</dbReference>
<keyword evidence="2" id="KW-0472">Membrane</keyword>
<dbReference type="OrthoDB" id="5381955at2"/>
<dbReference type="SUPFAM" id="SSF50998">
    <property type="entry name" value="Quinoprotein alcohol dehydrogenase-like"/>
    <property type="match status" value="1"/>
</dbReference>
<dbReference type="Proteomes" id="UP000183760">
    <property type="component" value="Unassembled WGS sequence"/>
</dbReference>
<organism evidence="3 6">
    <name type="scientific">Myxococcus fulvus</name>
    <dbReference type="NCBI Taxonomy" id="33"/>
    <lineage>
        <taxon>Bacteria</taxon>
        <taxon>Pseudomonadati</taxon>
        <taxon>Myxococcota</taxon>
        <taxon>Myxococcia</taxon>
        <taxon>Myxococcales</taxon>
        <taxon>Cystobacterineae</taxon>
        <taxon>Myxococcaceae</taxon>
        <taxon>Myxococcus</taxon>
    </lineage>
</organism>
<dbReference type="STRING" id="1334629.MFUL124B02_10665"/>
<dbReference type="AlphaFoldDB" id="A0A511TER2"/>
<dbReference type="InterPro" id="IPR011047">
    <property type="entry name" value="Quinoprotein_ADH-like_sf"/>
</dbReference>
<comment type="caution">
    <text evidence="3">The sequence shown here is derived from an EMBL/GenBank/DDBJ whole genome shotgun (WGS) entry which is preliminary data.</text>
</comment>